<keyword evidence="6" id="KW-1185">Reference proteome</keyword>
<evidence type="ECO:0000259" key="4">
    <source>
        <dbReference type="Pfam" id="PF08241"/>
    </source>
</evidence>
<dbReference type="GO" id="GO:0032259">
    <property type="term" value="P:methylation"/>
    <property type="evidence" value="ECO:0007669"/>
    <property type="project" value="UniProtKB-KW"/>
</dbReference>
<dbReference type="PANTHER" id="PTHR44942:SF4">
    <property type="entry name" value="METHYLTRANSFERASE TYPE 11 DOMAIN-CONTAINING PROTEIN"/>
    <property type="match status" value="1"/>
</dbReference>
<evidence type="ECO:0000256" key="3">
    <source>
        <dbReference type="ARBA" id="ARBA00022679"/>
    </source>
</evidence>
<evidence type="ECO:0000313" key="6">
    <source>
        <dbReference type="Proteomes" id="UP001209713"/>
    </source>
</evidence>
<dbReference type="CDD" id="cd02440">
    <property type="entry name" value="AdoMet_MTases"/>
    <property type="match status" value="1"/>
</dbReference>
<sequence>MKSTERFSDRADNYLKYRPSYPLELIEVLMTECGLDRNSVIADIGSGTGKLSELLLDKDLCVYGVEPNKEMRTAAEQLLVGHPKFTSVQGDSSHTGLEEKTVNLVIAAQAFHWFDKEPTKIEFQRILRPRGRVGLVWNERDLSTPFQKEYDLLLEEYCDGYTELNHRNVSEQEIKAFLDPASYQIFTFPYEQLFDKAGFLGRMYSSSYTPQQGSNAAKNLNAAAEVLFHKYEKDGVVAFSYLTKLYLSGSY</sequence>
<dbReference type="Proteomes" id="UP001209713">
    <property type="component" value="Unassembled WGS sequence"/>
</dbReference>
<dbReference type="Pfam" id="PF08241">
    <property type="entry name" value="Methyltransf_11"/>
    <property type="match status" value="1"/>
</dbReference>
<keyword evidence="3" id="KW-0808">Transferase</keyword>
<dbReference type="InterPro" id="IPR029063">
    <property type="entry name" value="SAM-dependent_MTases_sf"/>
</dbReference>
<protein>
    <submittedName>
        <fullName evidence="5">Class I SAM-dependent methyltransferase</fullName>
    </submittedName>
</protein>
<proteinExistence type="inferred from homology"/>
<feature type="domain" description="Methyltransferase type 11" evidence="4">
    <location>
        <begin position="43"/>
        <end position="133"/>
    </location>
</feature>
<gene>
    <name evidence="5" type="ORF">OFY17_14560</name>
</gene>
<evidence type="ECO:0000313" key="5">
    <source>
        <dbReference type="EMBL" id="MCV2404085.1"/>
    </source>
</evidence>
<keyword evidence="2 5" id="KW-0489">Methyltransferase</keyword>
<dbReference type="RefSeq" id="WP_263531464.1">
    <property type="nucleotide sequence ID" value="NZ_JAOVZB010000009.1"/>
</dbReference>
<dbReference type="SUPFAM" id="SSF53335">
    <property type="entry name" value="S-adenosyl-L-methionine-dependent methyltransferases"/>
    <property type="match status" value="1"/>
</dbReference>
<dbReference type="EMBL" id="JAOVZB010000009">
    <property type="protein sequence ID" value="MCV2404085.1"/>
    <property type="molecule type" value="Genomic_DNA"/>
</dbReference>
<comment type="similarity">
    <text evidence="1">Belongs to the methyltransferase superfamily.</text>
</comment>
<dbReference type="Gene3D" id="3.40.50.150">
    <property type="entry name" value="Vaccinia Virus protein VP39"/>
    <property type="match status" value="1"/>
</dbReference>
<reference evidence="5 6" key="1">
    <citation type="submission" date="2022-10" db="EMBL/GenBank/DDBJ databases">
        <title>Marinomonas transparenta sp. nov. and Marinomonas sargassi sp. nov., isolated from marine alga (Sargassum natans (L.) Gaillon).</title>
        <authorList>
            <person name="Wang Y."/>
        </authorList>
    </citation>
    <scope>NUCLEOTIDE SEQUENCE [LARGE SCALE GENOMIC DNA]</scope>
    <source>
        <strain evidence="5 6">C2222</strain>
    </source>
</reference>
<organism evidence="5 6">
    <name type="scientific">Marinomonas sargassi</name>
    <dbReference type="NCBI Taxonomy" id="2984494"/>
    <lineage>
        <taxon>Bacteria</taxon>
        <taxon>Pseudomonadati</taxon>
        <taxon>Pseudomonadota</taxon>
        <taxon>Gammaproteobacteria</taxon>
        <taxon>Oceanospirillales</taxon>
        <taxon>Oceanospirillaceae</taxon>
        <taxon>Marinomonas</taxon>
    </lineage>
</organism>
<dbReference type="InterPro" id="IPR051052">
    <property type="entry name" value="Diverse_substrate_MTase"/>
</dbReference>
<name>A0ABT2YW17_9GAMM</name>
<dbReference type="PANTHER" id="PTHR44942">
    <property type="entry name" value="METHYLTRANSF_11 DOMAIN-CONTAINING PROTEIN"/>
    <property type="match status" value="1"/>
</dbReference>
<dbReference type="GO" id="GO:0008168">
    <property type="term" value="F:methyltransferase activity"/>
    <property type="evidence" value="ECO:0007669"/>
    <property type="project" value="UniProtKB-KW"/>
</dbReference>
<accession>A0ABT2YW17</accession>
<evidence type="ECO:0000256" key="2">
    <source>
        <dbReference type="ARBA" id="ARBA00022603"/>
    </source>
</evidence>
<comment type="caution">
    <text evidence="5">The sequence shown here is derived from an EMBL/GenBank/DDBJ whole genome shotgun (WGS) entry which is preliminary data.</text>
</comment>
<dbReference type="InterPro" id="IPR013216">
    <property type="entry name" value="Methyltransf_11"/>
</dbReference>
<evidence type="ECO:0000256" key="1">
    <source>
        <dbReference type="ARBA" id="ARBA00008361"/>
    </source>
</evidence>